<name>A0A3N4J9C2_9PEZI</name>
<evidence type="ECO:0000313" key="3">
    <source>
        <dbReference type="Proteomes" id="UP000276215"/>
    </source>
</evidence>
<keyword evidence="3" id="KW-1185">Reference proteome</keyword>
<dbReference type="Proteomes" id="UP000276215">
    <property type="component" value="Unassembled WGS sequence"/>
</dbReference>
<sequence length="75" mass="8149">MAENWHYLFFTISFLCFILSGSLLDCAQGHWTGSGMHSFGRFTERVFLLLLASPVACHGGGRGGLFFLLASSGGF</sequence>
<feature type="transmembrane region" description="Helical" evidence="1">
    <location>
        <begin position="46"/>
        <end position="70"/>
    </location>
</feature>
<gene>
    <name evidence="2" type="ORF">L873DRAFT_1389491</name>
</gene>
<reference evidence="2 3" key="1">
    <citation type="journal article" date="2018" name="Nat. Ecol. Evol.">
        <title>Pezizomycetes genomes reveal the molecular basis of ectomycorrhizal truffle lifestyle.</title>
        <authorList>
            <person name="Murat C."/>
            <person name="Payen T."/>
            <person name="Noel B."/>
            <person name="Kuo A."/>
            <person name="Morin E."/>
            <person name="Chen J."/>
            <person name="Kohler A."/>
            <person name="Krizsan K."/>
            <person name="Balestrini R."/>
            <person name="Da Silva C."/>
            <person name="Montanini B."/>
            <person name="Hainaut M."/>
            <person name="Levati E."/>
            <person name="Barry K.W."/>
            <person name="Belfiori B."/>
            <person name="Cichocki N."/>
            <person name="Clum A."/>
            <person name="Dockter R.B."/>
            <person name="Fauchery L."/>
            <person name="Guy J."/>
            <person name="Iotti M."/>
            <person name="Le Tacon F."/>
            <person name="Lindquist E.A."/>
            <person name="Lipzen A."/>
            <person name="Malagnac F."/>
            <person name="Mello A."/>
            <person name="Molinier V."/>
            <person name="Miyauchi S."/>
            <person name="Poulain J."/>
            <person name="Riccioni C."/>
            <person name="Rubini A."/>
            <person name="Sitrit Y."/>
            <person name="Splivallo R."/>
            <person name="Traeger S."/>
            <person name="Wang M."/>
            <person name="Zifcakova L."/>
            <person name="Wipf D."/>
            <person name="Zambonelli A."/>
            <person name="Paolocci F."/>
            <person name="Nowrousian M."/>
            <person name="Ottonello S."/>
            <person name="Baldrian P."/>
            <person name="Spatafora J.W."/>
            <person name="Henrissat B."/>
            <person name="Nagy L.G."/>
            <person name="Aury J.M."/>
            <person name="Wincker P."/>
            <person name="Grigoriev I.V."/>
            <person name="Bonfante P."/>
            <person name="Martin F.M."/>
        </authorList>
    </citation>
    <scope>NUCLEOTIDE SEQUENCE [LARGE SCALE GENOMIC DNA]</scope>
    <source>
        <strain evidence="2 3">120613-1</strain>
    </source>
</reference>
<feature type="transmembrane region" description="Helical" evidence="1">
    <location>
        <begin position="6"/>
        <end position="26"/>
    </location>
</feature>
<accession>A0A3N4J9C2</accession>
<organism evidence="2 3">
    <name type="scientific">Choiromyces venosus 120613-1</name>
    <dbReference type="NCBI Taxonomy" id="1336337"/>
    <lineage>
        <taxon>Eukaryota</taxon>
        <taxon>Fungi</taxon>
        <taxon>Dikarya</taxon>
        <taxon>Ascomycota</taxon>
        <taxon>Pezizomycotina</taxon>
        <taxon>Pezizomycetes</taxon>
        <taxon>Pezizales</taxon>
        <taxon>Tuberaceae</taxon>
        <taxon>Choiromyces</taxon>
    </lineage>
</organism>
<dbReference type="AlphaFoldDB" id="A0A3N4J9C2"/>
<proteinExistence type="predicted"/>
<keyword evidence="1" id="KW-0812">Transmembrane</keyword>
<evidence type="ECO:0000256" key="1">
    <source>
        <dbReference type="SAM" id="Phobius"/>
    </source>
</evidence>
<dbReference type="EMBL" id="ML120432">
    <property type="protein sequence ID" value="RPA94892.1"/>
    <property type="molecule type" value="Genomic_DNA"/>
</dbReference>
<keyword evidence="1" id="KW-1133">Transmembrane helix</keyword>
<keyword evidence="1" id="KW-0472">Membrane</keyword>
<evidence type="ECO:0000313" key="2">
    <source>
        <dbReference type="EMBL" id="RPA94892.1"/>
    </source>
</evidence>
<protein>
    <submittedName>
        <fullName evidence="2">Uncharacterized protein</fullName>
    </submittedName>
</protein>